<accession>M1VMH7</accession>
<dbReference type="InterPro" id="IPR039365">
    <property type="entry name" value="IS701-like"/>
</dbReference>
<protein>
    <submittedName>
        <fullName evidence="2">Putative transposase</fullName>
    </submittedName>
</protein>
<dbReference type="PANTHER" id="PTHR33627">
    <property type="entry name" value="TRANSPOSASE"/>
    <property type="match status" value="1"/>
</dbReference>
<dbReference type="PANTHER" id="PTHR33627:SF1">
    <property type="entry name" value="TRANSPOSASE"/>
    <property type="match status" value="1"/>
</dbReference>
<dbReference type="Pfam" id="PF13546">
    <property type="entry name" value="DDE_5"/>
    <property type="match status" value="1"/>
</dbReference>
<dbReference type="EMBL" id="AB744215">
    <property type="protein sequence ID" value="BAM93312.1"/>
    <property type="molecule type" value="Genomic_DNA"/>
</dbReference>
<dbReference type="InterPro" id="IPR038721">
    <property type="entry name" value="IS701-like_DDE_dom"/>
</dbReference>
<dbReference type="AlphaFoldDB" id="M1VMH7"/>
<feature type="domain" description="Transposase IS701-like DDE" evidence="1">
    <location>
        <begin position="4"/>
        <end position="125"/>
    </location>
</feature>
<name>M1VMH7_9SPHN</name>
<organism evidence="2">
    <name type="scientific">Sphingomonas sp. KSM1</name>
    <dbReference type="NCBI Taxonomy" id="1228049"/>
    <lineage>
        <taxon>Bacteria</taxon>
        <taxon>Pseudomonadati</taxon>
        <taxon>Pseudomonadota</taxon>
        <taxon>Alphaproteobacteria</taxon>
        <taxon>Sphingomonadales</taxon>
        <taxon>Sphingomonadaceae</taxon>
        <taxon>Sphingomonas</taxon>
    </lineage>
</organism>
<evidence type="ECO:0000259" key="1">
    <source>
        <dbReference type="Pfam" id="PF13546"/>
    </source>
</evidence>
<sequence length="128" mass="13757">MCRHKTRGRMCPSYVAGLIGPGDRKSVQPMAARDGAVSHDQLHHVVANGVWNTEPLEVALLREADTQTGGEDAWLIIDDTALPKKGRGLVGVTPQYASALGKNANCQTLVSLTLASREVPLIVERCVE</sequence>
<evidence type="ECO:0000313" key="2">
    <source>
        <dbReference type="EMBL" id="BAM93312.1"/>
    </source>
</evidence>
<reference evidence="2" key="1">
    <citation type="journal article" date="2013" name="Appl. Environ. Microbiol.">
        <title>Bacterial Cytochrome P450 System Catabolizing the Fusarium Toxin Deoxynivalenol.</title>
        <authorList>
            <person name="Ito M."/>
            <person name="Sato I."/>
            <person name="Ishizaka M."/>
            <person name="Yoshida S."/>
            <person name="Koitabashi M."/>
            <person name="Yoshida S."/>
            <person name="Tsushima S."/>
        </authorList>
    </citation>
    <scope>NUCLEOTIDE SEQUENCE</scope>
    <source>
        <strain evidence="2">KSM1</strain>
    </source>
</reference>
<proteinExistence type="predicted"/>